<dbReference type="InterPro" id="IPR056176">
    <property type="entry name" value="TPR_COPA_B"/>
</dbReference>
<evidence type="ECO:0000256" key="10">
    <source>
        <dbReference type="PIRNR" id="PIRNR003354"/>
    </source>
</evidence>
<feature type="domain" description="COPA/B TPR" evidence="15">
    <location>
        <begin position="619"/>
        <end position="769"/>
    </location>
</feature>
<keyword evidence="17" id="KW-1185">Reference proteome</keyword>
<dbReference type="Pfam" id="PF06957">
    <property type="entry name" value="COPI_C"/>
    <property type="match status" value="1"/>
</dbReference>
<dbReference type="InterPro" id="IPR036322">
    <property type="entry name" value="WD40_repeat_dom_sf"/>
</dbReference>
<evidence type="ECO:0000313" key="17">
    <source>
        <dbReference type="Proteomes" id="UP000039865"/>
    </source>
</evidence>
<dbReference type="InterPro" id="IPR006692">
    <property type="entry name" value="Beta-prop_COPA/B_2nd"/>
</dbReference>
<evidence type="ECO:0000259" key="13">
    <source>
        <dbReference type="Pfam" id="PF04053"/>
    </source>
</evidence>
<feature type="repeat" description="WD" evidence="11">
    <location>
        <begin position="132"/>
        <end position="173"/>
    </location>
</feature>
<dbReference type="GO" id="GO:0005198">
    <property type="term" value="F:structural molecule activity"/>
    <property type="evidence" value="ECO:0007669"/>
    <property type="project" value="InterPro"/>
</dbReference>
<keyword evidence="5" id="KW-0677">Repeat</keyword>
<dbReference type="PANTHER" id="PTHR19876:SF1">
    <property type="entry name" value="COATOMER SUBUNIT ALPHA"/>
    <property type="match status" value="1"/>
</dbReference>
<dbReference type="InterPro" id="IPR020472">
    <property type="entry name" value="WD40_PAC1"/>
</dbReference>
<evidence type="ECO:0000256" key="8">
    <source>
        <dbReference type="ARBA" id="ARBA00023034"/>
    </source>
</evidence>
<feature type="region of interest" description="Disordered" evidence="12">
    <location>
        <begin position="896"/>
        <end position="926"/>
    </location>
</feature>
<dbReference type="InterPro" id="IPR001680">
    <property type="entry name" value="WD40_rpt"/>
</dbReference>
<comment type="function">
    <text evidence="10">The coatomer is a cytosolic protein complex that binds to dilysine motifs and reversibly associates with Golgi non-clathrin-coated vesicles, which further mediate biosynthetic protein transport from the ER, via the Golgi up to the trans Golgi network.</text>
</comment>
<evidence type="ECO:0000259" key="15">
    <source>
        <dbReference type="Pfam" id="PF23953"/>
    </source>
</evidence>
<keyword evidence="9 10" id="KW-0472">Membrane</keyword>
<evidence type="ECO:0000256" key="5">
    <source>
        <dbReference type="ARBA" id="ARBA00022737"/>
    </source>
</evidence>
<dbReference type="PROSITE" id="PS50082">
    <property type="entry name" value="WD_REPEATS_2"/>
    <property type="match status" value="5"/>
</dbReference>
<keyword evidence="6 10" id="KW-0931">ER-Golgi transport</keyword>
<dbReference type="GO" id="GO:0006891">
    <property type="term" value="P:intra-Golgi vesicle-mediated transport"/>
    <property type="evidence" value="ECO:0007669"/>
    <property type="project" value="TreeGrafter"/>
</dbReference>
<dbReference type="InterPro" id="IPR050844">
    <property type="entry name" value="Coatomer_complex_subunit"/>
</dbReference>
<dbReference type="SUPFAM" id="SSF117289">
    <property type="entry name" value="Nucleoporin domain"/>
    <property type="match status" value="1"/>
</dbReference>
<dbReference type="PROSITE" id="PS00678">
    <property type="entry name" value="WD_REPEATS_1"/>
    <property type="match status" value="1"/>
</dbReference>
<dbReference type="FunFam" id="2.130.10.10:FF:000010">
    <property type="entry name" value="Coatomer subunit alpha"/>
    <property type="match status" value="1"/>
</dbReference>
<reference evidence="16 17" key="1">
    <citation type="submission" date="2014-06" db="EMBL/GenBank/DDBJ databases">
        <authorList>
            <person name="Swart Estienne"/>
        </authorList>
    </citation>
    <scope>NUCLEOTIDE SEQUENCE [LARGE SCALE GENOMIC DNA]</scope>
    <source>
        <strain evidence="16 17">130c</strain>
    </source>
</reference>
<dbReference type="InterPro" id="IPR015943">
    <property type="entry name" value="WD40/YVTN_repeat-like_dom_sf"/>
</dbReference>
<proteinExistence type="predicted"/>
<protein>
    <recommendedName>
        <fullName evidence="10">Coatomer subunit alpha</fullName>
    </recommendedName>
</protein>
<keyword evidence="4 11" id="KW-0853">WD repeat</keyword>
<evidence type="ECO:0000256" key="3">
    <source>
        <dbReference type="ARBA" id="ARBA00022490"/>
    </source>
</evidence>
<dbReference type="FunCoup" id="A0A078ABN2">
    <property type="interactions" value="622"/>
</dbReference>
<dbReference type="Pfam" id="PF00400">
    <property type="entry name" value="WD40"/>
    <property type="match status" value="5"/>
</dbReference>
<dbReference type="PIRSF" id="PIRSF003354">
    <property type="entry name" value="Coatomer_alpha_subunit"/>
    <property type="match status" value="1"/>
</dbReference>
<dbReference type="OMA" id="EMTYQKQ"/>
<evidence type="ECO:0000259" key="14">
    <source>
        <dbReference type="Pfam" id="PF06957"/>
    </source>
</evidence>
<dbReference type="SUPFAM" id="SSF50978">
    <property type="entry name" value="WD40 repeat-like"/>
    <property type="match status" value="1"/>
</dbReference>
<dbReference type="PANTHER" id="PTHR19876">
    <property type="entry name" value="COATOMER"/>
    <property type="match status" value="1"/>
</dbReference>
<dbReference type="Gene3D" id="1.25.40.470">
    <property type="match status" value="1"/>
</dbReference>
<dbReference type="InterPro" id="IPR019775">
    <property type="entry name" value="WD40_repeat_CS"/>
</dbReference>
<feature type="domain" description="Coatomer alpha subunit C-terminal" evidence="14">
    <location>
        <begin position="838"/>
        <end position="1250"/>
    </location>
</feature>
<dbReference type="OrthoDB" id="10261470at2759"/>
<evidence type="ECO:0000256" key="11">
    <source>
        <dbReference type="PROSITE-ProRule" id="PRU00221"/>
    </source>
</evidence>
<dbReference type="InterPro" id="IPR010714">
    <property type="entry name" value="Coatomer_asu_C"/>
</dbReference>
<organism evidence="16 17">
    <name type="scientific">Stylonychia lemnae</name>
    <name type="common">Ciliate</name>
    <dbReference type="NCBI Taxonomy" id="5949"/>
    <lineage>
        <taxon>Eukaryota</taxon>
        <taxon>Sar</taxon>
        <taxon>Alveolata</taxon>
        <taxon>Ciliophora</taxon>
        <taxon>Intramacronucleata</taxon>
        <taxon>Spirotrichea</taxon>
        <taxon>Stichotrichia</taxon>
        <taxon>Sporadotrichida</taxon>
        <taxon>Oxytrichidae</taxon>
        <taxon>Stylonychinae</taxon>
        <taxon>Stylonychia</taxon>
    </lineage>
</organism>
<accession>A0A078ABN2</accession>
<sequence>MLITKFEAKSKRVKGLSFHKYRPWILASLHNGSINLFDYRASVLIEKFEDHDGPVRGVNFHETQPLFVSGGDDHKVKVWNYKTKKCLFTLSGHLDYIRTVEFHKELPWICSSSDDQTVRIWNWQNRSVIAILTGHSHYVMAATFHPEDTLLASASLDQTIRIWDFSRLKEKSMQKTGSRPNEIFGGTEVEVKHIIEGHDKGVNWVAFHPTTKIVASGADDKTIKLWRLSGNKHWEMDTLKGHANNVSCVLFHPRMEILISNSEDKTLRFWDLNRRVQISQTRKDTDRFWILAAHPSLNYFAAGYDNGMIVFKIERENYASVRSGSHIFYVKNKNLQYHDLSTKEKQIMAAVNTNGKQVLLNQPKSIYYNYFNQSSHDIILNFEIESGCFIIYEFHKDLKNVKCISEKRGDFTSAAVFISKDKICVLDQNKELAVCNFDGSNLKKLQVNKKGPGKVDMIYPGPLGKVLIYSDDSLQLYDISARKVMHEIACNDVKQVNWNVQFTLQIIMTNKNLEIINQQKENSKIKTGCFDENQAFIYSTSTHIKYMFCEGKTSGTFKSLDEPVYVSFFMKNQAYAFNRQGELNQIEVNNTDYLFKLALQQKNLNEVKEILSQGNLCGHSIVSYLKEQGHSEIALFFESDIKQRFNLALASGNIQVAFEAAKELKEKDNFQKLAQTSLLLGNIDAAEKCYQITRSFDKLNFFYASTGSLQKLKRMQAVAQSVNDHTLRFNTSIFTGDVAERVKVLAETGQIPLAYLMAKTHGLKEFEQTLEESIRSMDGVDPEAIIRQAETYSRRGKALLPLRPLYVSNENYQQREWPMISMRAEEAKRAAQMFQKKKDPELNDGDDTFFDSKEYHTSNKQVANILSNTQQENSSQQPAAGAAILADNDAWGGDDIDIDDDILNQPENGGNDDQIVQSNESNQDSDIFVPPSQGSDILQIALKKNQHIASLHIATGDFVKALEILKKQLGIANFEPLKQLFVDIYTLAKIKIQTLPHTSPLDYQLRGNGHVPFVPVSYQNIVQKYTNGIELTTKGDFNSALDQFRSCLQASVMVVLKSQKEQKDLYELIRKISEYITAMRIELERKKIVGSGQQTEEAKTRVAELSCYMTLCGMEIAHKFLAYKNAMNTTYKLENHITAAHFARQVLDLEPTGIFASKPDTVPTFKKYYQTFQAKGQNKYKLNFDSQLNVSLKEINGYLCTASLLPLEDTKQQSIVRCPLDGSIYNKSQAKQVCQTCLLCKLGEETLGLNNLLEGHSE</sequence>
<comment type="subunit">
    <text evidence="10">Oligomeric complex that consists of at least the alpha, beta, beta', gamma, delta, epsilon and zeta subunits.</text>
</comment>
<dbReference type="CDD" id="cd00200">
    <property type="entry name" value="WD40"/>
    <property type="match status" value="1"/>
</dbReference>
<dbReference type="Pfam" id="PF23953">
    <property type="entry name" value="TPR_COPA_B"/>
    <property type="match status" value="1"/>
</dbReference>
<dbReference type="EMBL" id="CCKQ01007600">
    <property type="protein sequence ID" value="CDW78992.1"/>
    <property type="molecule type" value="Genomic_DNA"/>
</dbReference>
<dbReference type="SMART" id="SM00320">
    <property type="entry name" value="WD40"/>
    <property type="match status" value="7"/>
</dbReference>
<dbReference type="FunFam" id="1.25.40.470:FF:000002">
    <property type="entry name" value="Coatomer subunit alpha"/>
    <property type="match status" value="1"/>
</dbReference>
<feature type="repeat" description="WD" evidence="11">
    <location>
        <begin position="48"/>
        <end position="89"/>
    </location>
</feature>
<dbReference type="GO" id="GO:0006886">
    <property type="term" value="P:intracellular protein transport"/>
    <property type="evidence" value="ECO:0007669"/>
    <property type="project" value="UniProtKB-UniRule"/>
</dbReference>
<keyword evidence="8 10" id="KW-0333">Golgi apparatus</keyword>
<evidence type="ECO:0000256" key="2">
    <source>
        <dbReference type="ARBA" id="ARBA00022448"/>
    </source>
</evidence>
<dbReference type="Pfam" id="PF04053">
    <property type="entry name" value="B-prop_COPA_B_2nd"/>
    <property type="match status" value="1"/>
</dbReference>
<evidence type="ECO:0000256" key="4">
    <source>
        <dbReference type="ARBA" id="ARBA00022574"/>
    </source>
</evidence>
<evidence type="ECO:0000256" key="7">
    <source>
        <dbReference type="ARBA" id="ARBA00022927"/>
    </source>
</evidence>
<name>A0A078ABN2_STYLE</name>
<keyword evidence="3 10" id="KW-0963">Cytoplasm</keyword>
<evidence type="ECO:0000256" key="6">
    <source>
        <dbReference type="ARBA" id="ARBA00022892"/>
    </source>
</evidence>
<feature type="repeat" description="WD" evidence="11">
    <location>
        <begin position="195"/>
        <end position="229"/>
    </location>
</feature>
<dbReference type="GO" id="GO:0030126">
    <property type="term" value="C:COPI vesicle coat"/>
    <property type="evidence" value="ECO:0007669"/>
    <property type="project" value="UniProtKB-UniRule"/>
</dbReference>
<feature type="compositionally biased region" description="Polar residues" evidence="12">
    <location>
        <begin position="914"/>
        <end position="925"/>
    </location>
</feature>
<feature type="domain" description="COPA/B second beta-propeller" evidence="13">
    <location>
        <begin position="333"/>
        <end position="577"/>
    </location>
</feature>
<keyword evidence="7 10" id="KW-0653">Protein transport</keyword>
<dbReference type="InterPro" id="IPR047312">
    <property type="entry name" value="Coatomer_alpha_WD-assoc_reg"/>
</dbReference>
<dbReference type="PROSITE" id="PS50294">
    <property type="entry name" value="WD_REPEATS_REGION"/>
    <property type="match status" value="5"/>
</dbReference>
<dbReference type="GO" id="GO:0006890">
    <property type="term" value="P:retrograde vesicle-mediated transport, Golgi to endoplasmic reticulum"/>
    <property type="evidence" value="ECO:0007669"/>
    <property type="project" value="TreeGrafter"/>
</dbReference>
<dbReference type="GO" id="GO:0000139">
    <property type="term" value="C:Golgi membrane"/>
    <property type="evidence" value="ECO:0007669"/>
    <property type="project" value="UniProtKB-SubCell"/>
</dbReference>
<gene>
    <name evidence="16" type="primary">Contig13696.g14603</name>
    <name evidence="16" type="ORF">STYLEM_7977</name>
</gene>
<dbReference type="InParanoid" id="A0A078ABN2"/>
<comment type="subcellular location">
    <subcellularLocation>
        <location evidence="10">Cytoplasm</location>
    </subcellularLocation>
    <subcellularLocation>
        <location evidence="1 10">Golgi apparatus membrane</location>
        <topology evidence="1 10">Peripheral membrane protein</topology>
        <orientation evidence="1">Cytoplasmic side</orientation>
    </subcellularLocation>
</comment>
<dbReference type="Proteomes" id="UP000039865">
    <property type="component" value="Unassembled WGS sequence"/>
</dbReference>
<feature type="repeat" description="WD" evidence="11">
    <location>
        <begin position="239"/>
        <end position="280"/>
    </location>
</feature>
<dbReference type="GO" id="GO:0006888">
    <property type="term" value="P:endoplasmic reticulum to Golgi vesicle-mediated transport"/>
    <property type="evidence" value="ECO:0007669"/>
    <property type="project" value="InterPro"/>
</dbReference>
<feature type="repeat" description="WD" evidence="11">
    <location>
        <begin position="90"/>
        <end position="131"/>
    </location>
</feature>
<evidence type="ECO:0000256" key="12">
    <source>
        <dbReference type="SAM" id="MobiDB-lite"/>
    </source>
</evidence>
<evidence type="ECO:0000256" key="9">
    <source>
        <dbReference type="ARBA" id="ARBA00023136"/>
    </source>
</evidence>
<dbReference type="CDD" id="cd22948">
    <property type="entry name" value="Coatomer_WDAD_alpha"/>
    <property type="match status" value="1"/>
</dbReference>
<evidence type="ECO:0000256" key="1">
    <source>
        <dbReference type="ARBA" id="ARBA00004255"/>
    </source>
</evidence>
<dbReference type="PRINTS" id="PR00320">
    <property type="entry name" value="GPROTEINBRPT"/>
</dbReference>
<dbReference type="Gene3D" id="2.130.10.10">
    <property type="entry name" value="YVTN repeat-like/Quinoprotein amine dehydrogenase"/>
    <property type="match status" value="1"/>
</dbReference>
<evidence type="ECO:0000313" key="16">
    <source>
        <dbReference type="EMBL" id="CDW78992.1"/>
    </source>
</evidence>
<dbReference type="InterPro" id="IPR016391">
    <property type="entry name" value="Coatomer_asu"/>
</dbReference>
<dbReference type="AlphaFoldDB" id="A0A078ABN2"/>
<keyword evidence="2 10" id="KW-0813">Transport</keyword>